<evidence type="ECO:0000256" key="4">
    <source>
        <dbReference type="ARBA" id="ARBA00049445"/>
    </source>
</evidence>
<feature type="active site" description="Proton donor" evidence="5">
    <location>
        <position position="47"/>
    </location>
</feature>
<dbReference type="InterPro" id="IPR023210">
    <property type="entry name" value="NADP_OxRdtase_dom"/>
</dbReference>
<evidence type="ECO:0000256" key="2">
    <source>
        <dbReference type="ARBA" id="ARBA00022857"/>
    </source>
</evidence>
<dbReference type="OrthoDB" id="9804790at2"/>
<dbReference type="CDD" id="cd19140">
    <property type="entry name" value="AKR_AKR3F3"/>
    <property type="match status" value="1"/>
</dbReference>
<name>K2LPV2_9HYPH</name>
<dbReference type="STRING" id="391937.NA2_07467"/>
<dbReference type="EMBL" id="AMRM01000006">
    <property type="protein sequence ID" value="EKF19714.1"/>
    <property type="molecule type" value="Genomic_DNA"/>
</dbReference>
<dbReference type="InterPro" id="IPR020471">
    <property type="entry name" value="AKR"/>
</dbReference>
<protein>
    <submittedName>
        <fullName evidence="9">Aldo/keto reductase</fullName>
    </submittedName>
</protein>
<dbReference type="InterPro" id="IPR018170">
    <property type="entry name" value="Aldo/ket_reductase_CS"/>
</dbReference>
<dbReference type="PROSITE" id="PS00063">
    <property type="entry name" value="ALDOKETO_REDUCTASE_3"/>
    <property type="match status" value="1"/>
</dbReference>
<dbReference type="InterPro" id="IPR036812">
    <property type="entry name" value="NAD(P)_OxRdtase_dom_sf"/>
</dbReference>
<comment type="caution">
    <text evidence="9">The sequence shown here is derived from an EMBL/GenBank/DDBJ whole genome shotgun (WGS) entry which is preliminary data.</text>
</comment>
<dbReference type="Proteomes" id="UP000006786">
    <property type="component" value="Unassembled WGS sequence"/>
</dbReference>
<comment type="similarity">
    <text evidence="1">Belongs to the aldo/keto reductase family.</text>
</comment>
<evidence type="ECO:0000256" key="3">
    <source>
        <dbReference type="ARBA" id="ARBA00023002"/>
    </source>
</evidence>
<dbReference type="PROSITE" id="PS00062">
    <property type="entry name" value="ALDOKETO_REDUCTASE_2"/>
    <property type="match status" value="1"/>
</dbReference>
<dbReference type="FunFam" id="3.20.20.100:FF:000002">
    <property type="entry name" value="2,5-diketo-D-gluconic acid reductase A"/>
    <property type="match status" value="1"/>
</dbReference>
<keyword evidence="3" id="KW-0560">Oxidoreductase</keyword>
<comment type="catalytic activity">
    <reaction evidence="4">
        <text>hydroxyacetone + NADP(+) = methylglyoxal + NADPH + H(+)</text>
        <dbReference type="Rhea" id="RHEA:27986"/>
        <dbReference type="ChEBI" id="CHEBI:15378"/>
        <dbReference type="ChEBI" id="CHEBI:17158"/>
        <dbReference type="ChEBI" id="CHEBI:27957"/>
        <dbReference type="ChEBI" id="CHEBI:57783"/>
        <dbReference type="ChEBI" id="CHEBI:58349"/>
    </reaction>
</comment>
<dbReference type="PANTHER" id="PTHR43827">
    <property type="entry name" value="2,5-DIKETO-D-GLUCONIC ACID REDUCTASE"/>
    <property type="match status" value="1"/>
</dbReference>
<proteinExistence type="inferred from homology"/>
<dbReference type="eggNOG" id="COG0656">
    <property type="taxonomic scope" value="Bacteria"/>
</dbReference>
<keyword evidence="2" id="KW-0521">NADP</keyword>
<dbReference type="PATRIC" id="fig|391937.3.peg.1535"/>
<dbReference type="Gene3D" id="3.20.20.100">
    <property type="entry name" value="NADP-dependent oxidoreductase domain"/>
    <property type="match status" value="1"/>
</dbReference>
<dbReference type="RefSeq" id="WP_008595948.1">
    <property type="nucleotide sequence ID" value="NZ_AMRM01000006.1"/>
</dbReference>
<dbReference type="SUPFAM" id="SSF51430">
    <property type="entry name" value="NAD(P)-linked oxidoreductase"/>
    <property type="match status" value="1"/>
</dbReference>
<dbReference type="PROSITE" id="PS00798">
    <property type="entry name" value="ALDOKETO_REDUCTASE_1"/>
    <property type="match status" value="1"/>
</dbReference>
<evidence type="ECO:0000313" key="9">
    <source>
        <dbReference type="EMBL" id="EKF19714.1"/>
    </source>
</evidence>
<evidence type="ECO:0000256" key="1">
    <source>
        <dbReference type="ARBA" id="ARBA00007905"/>
    </source>
</evidence>
<reference evidence="9 10" key="1">
    <citation type="journal article" date="2012" name="J. Bacteriol.">
        <title>Genome Sequence of Nitratireductor pacificus Type Strain pht-3B.</title>
        <authorList>
            <person name="Lai Q."/>
            <person name="Li G."/>
            <person name="Shao Z."/>
        </authorList>
    </citation>
    <scope>NUCLEOTIDE SEQUENCE [LARGE SCALE GENOMIC DNA]</scope>
    <source>
        <strain evidence="10">pht-3B</strain>
    </source>
</reference>
<dbReference type="PANTHER" id="PTHR43827:SF3">
    <property type="entry name" value="NADP-DEPENDENT OXIDOREDUCTASE DOMAIN-CONTAINING PROTEIN"/>
    <property type="match status" value="1"/>
</dbReference>
<evidence type="ECO:0000256" key="5">
    <source>
        <dbReference type="PIRSR" id="PIRSR000097-1"/>
    </source>
</evidence>
<evidence type="ECO:0000259" key="8">
    <source>
        <dbReference type="Pfam" id="PF00248"/>
    </source>
</evidence>
<dbReference type="GO" id="GO:1990002">
    <property type="term" value="F:methylglyoxal reductase (NADPH) (acetol producing) activity"/>
    <property type="evidence" value="ECO:0007669"/>
    <property type="project" value="TreeGrafter"/>
</dbReference>
<feature type="site" description="Lowers pKa of active site Tyr" evidence="7">
    <location>
        <position position="72"/>
    </location>
</feature>
<feature type="binding site" evidence="6">
    <location>
        <position position="105"/>
    </location>
    <ligand>
        <name>substrate</name>
    </ligand>
</feature>
<dbReference type="PIRSF" id="PIRSF000097">
    <property type="entry name" value="AKR"/>
    <property type="match status" value="1"/>
</dbReference>
<sequence length="276" mass="29734">MQKIKVHGASIPVLGLGTWTLKDEACADLVSTALSHGYRHVDTAAAYGNETAVGQGIRASGIDRADLFVTTKVWWTDIAPGDLERSAEESLRRLDVGELDLLLIHWPNPEVPLAGSIAALNRVREAGLTRHIGVSNFPTALLAQALDLSDAPLVANQVEYHPYLDQSRVHRACRAAGMAMVSYCPLARGAGLFEDPAVAEAALRHGKTPAQIVLRWHVQQDGVVAIPRTSNPARLAENADIFDFALSEAEMAAISALRSAGQRICDFDFSPIWDAA</sequence>
<organism evidence="9 10">
    <name type="scientific">Nitratireductor pacificus pht-3B</name>
    <dbReference type="NCBI Taxonomy" id="391937"/>
    <lineage>
        <taxon>Bacteria</taxon>
        <taxon>Pseudomonadati</taxon>
        <taxon>Pseudomonadota</taxon>
        <taxon>Alphaproteobacteria</taxon>
        <taxon>Hyphomicrobiales</taxon>
        <taxon>Phyllobacteriaceae</taxon>
        <taxon>Nitratireductor</taxon>
    </lineage>
</organism>
<accession>K2LPV2</accession>
<dbReference type="AlphaFoldDB" id="K2LPV2"/>
<dbReference type="GO" id="GO:0051596">
    <property type="term" value="P:methylglyoxal catabolic process"/>
    <property type="evidence" value="ECO:0007669"/>
    <property type="project" value="TreeGrafter"/>
</dbReference>
<dbReference type="Pfam" id="PF00248">
    <property type="entry name" value="Aldo_ket_red"/>
    <property type="match status" value="1"/>
</dbReference>
<evidence type="ECO:0000313" key="10">
    <source>
        <dbReference type="Proteomes" id="UP000006786"/>
    </source>
</evidence>
<feature type="domain" description="NADP-dependent oxidoreductase" evidence="8">
    <location>
        <begin position="14"/>
        <end position="257"/>
    </location>
</feature>
<evidence type="ECO:0000256" key="7">
    <source>
        <dbReference type="PIRSR" id="PIRSR000097-3"/>
    </source>
</evidence>
<evidence type="ECO:0000256" key="6">
    <source>
        <dbReference type="PIRSR" id="PIRSR000097-2"/>
    </source>
</evidence>
<gene>
    <name evidence="9" type="ORF">NA2_07467</name>
</gene>
<dbReference type="PRINTS" id="PR00069">
    <property type="entry name" value="ALDKETRDTASE"/>
</dbReference>
<keyword evidence="10" id="KW-1185">Reference proteome</keyword>